<evidence type="ECO:0000256" key="1">
    <source>
        <dbReference type="ARBA" id="ARBA00004141"/>
    </source>
</evidence>
<dbReference type="HOGENOM" id="CLU_051314_2_0_11"/>
<evidence type="ECO:0000256" key="8">
    <source>
        <dbReference type="ARBA" id="ARBA00023098"/>
    </source>
</evidence>
<name>I7IWQ2_9CORY</name>
<evidence type="ECO:0000256" key="13">
    <source>
        <dbReference type="RuleBase" id="RU003750"/>
    </source>
</evidence>
<evidence type="ECO:0000256" key="5">
    <source>
        <dbReference type="ARBA" id="ARBA00022679"/>
    </source>
</evidence>
<dbReference type="PANTHER" id="PTHR14269:SF52">
    <property type="entry name" value="PHOSPHATIDYLGLYCEROPHOSPHATE SYNTHASE-RELATED"/>
    <property type="match status" value="1"/>
</dbReference>
<evidence type="ECO:0000313" key="16">
    <source>
        <dbReference type="EMBL" id="EJZ83005.1"/>
    </source>
</evidence>
<dbReference type="PANTHER" id="PTHR14269">
    <property type="entry name" value="CDP-DIACYLGLYCEROL--GLYCEROL-3-PHOSPHATE 3-PHOSPHATIDYLTRANSFERASE-RELATED"/>
    <property type="match status" value="1"/>
</dbReference>
<evidence type="ECO:0000256" key="3">
    <source>
        <dbReference type="ARBA" id="ARBA00010441"/>
    </source>
</evidence>
<evidence type="ECO:0000256" key="10">
    <source>
        <dbReference type="ARBA" id="ARBA00023209"/>
    </source>
</evidence>
<dbReference type="OrthoDB" id="9796672at2"/>
<keyword evidence="10" id="KW-0594">Phospholipid biosynthesis</keyword>
<evidence type="ECO:0000313" key="17">
    <source>
        <dbReference type="Proteomes" id="UP000006078"/>
    </source>
</evidence>
<dbReference type="GO" id="GO:0008444">
    <property type="term" value="F:CDP-diacylglycerol-glycerol-3-phosphate 3-phosphatidyltransferase activity"/>
    <property type="evidence" value="ECO:0007669"/>
    <property type="project" value="UniProtKB-UniRule"/>
</dbReference>
<comment type="similarity">
    <text evidence="3 13">Belongs to the CDP-alcohol phosphatidyltransferase class-I family.</text>
</comment>
<evidence type="ECO:0000256" key="2">
    <source>
        <dbReference type="ARBA" id="ARBA00005074"/>
    </source>
</evidence>
<dbReference type="PROSITE" id="PS00379">
    <property type="entry name" value="CDP_ALCOHOL_P_TRANSF"/>
    <property type="match status" value="1"/>
</dbReference>
<evidence type="ECO:0000313" key="18">
    <source>
        <dbReference type="Proteomes" id="UP000011016"/>
    </source>
</evidence>
<keyword evidence="6 14" id="KW-0812">Transmembrane</keyword>
<keyword evidence="5 13" id="KW-0808">Transferase</keyword>
<keyword evidence="17" id="KW-1185">Reference proteome</keyword>
<sequence length="202" mass="21713">MSDTPARSDAPETAPSNWNLPNILTGLRILFIPVFAWLVLTGGNEHPGWMWGSFALFAALMATDKLDGDIARARGLVTTFGKIADPIADKALMITALVCLNIVGATSVWVTVIIIVRELGITIWRMALLRRGRVVPASRGGKIKTALQSLGVALLLMPLEGWLDVVAQVVIWAAVVVTVVTGVQYLVDARRENDASSKGQAK</sequence>
<dbReference type="eggNOG" id="COG0558">
    <property type="taxonomic scope" value="Bacteria"/>
</dbReference>
<proteinExistence type="inferred from homology"/>
<evidence type="ECO:0000256" key="9">
    <source>
        <dbReference type="ARBA" id="ARBA00023136"/>
    </source>
</evidence>
<evidence type="ECO:0000256" key="6">
    <source>
        <dbReference type="ARBA" id="ARBA00022692"/>
    </source>
</evidence>
<evidence type="ECO:0000313" key="15">
    <source>
        <dbReference type="EMBL" id="CCI83153.1"/>
    </source>
</evidence>
<evidence type="ECO:0000256" key="14">
    <source>
        <dbReference type="SAM" id="Phobius"/>
    </source>
</evidence>
<dbReference type="Proteomes" id="UP000011016">
    <property type="component" value="Unassembled WGS sequence"/>
</dbReference>
<comment type="caution">
    <text evidence="15">The sequence shown here is derived from an EMBL/GenBank/DDBJ whole genome shotgun (WGS) entry which is preliminary data.</text>
</comment>
<dbReference type="EMBL" id="CAJZ01000056">
    <property type="protein sequence ID" value="CCI83153.1"/>
    <property type="molecule type" value="Genomic_DNA"/>
</dbReference>
<dbReference type="STRING" id="29321.AAV33_03690"/>
<dbReference type="PATRIC" id="fig|883169.3.peg.72"/>
<keyword evidence="7 14" id="KW-1133">Transmembrane helix</keyword>
<dbReference type="InterPro" id="IPR000462">
    <property type="entry name" value="CDP-OH_P_trans"/>
</dbReference>
<dbReference type="EC" id="2.7.8.5" evidence="12"/>
<feature type="transmembrane region" description="Helical" evidence="14">
    <location>
        <begin position="20"/>
        <end position="40"/>
    </location>
</feature>
<dbReference type="Proteomes" id="UP000006078">
    <property type="component" value="Unassembled WGS sequence"/>
</dbReference>
<protein>
    <recommendedName>
        <fullName evidence="12">CDP-diacylglycerol--glycerol-3-phosphate 3-phosphatidyltransferase</fullName>
        <ecNumber evidence="12">2.7.8.5</ecNumber>
    </recommendedName>
</protein>
<dbReference type="EMBL" id="AHAE01000004">
    <property type="protein sequence ID" value="EJZ83005.1"/>
    <property type="molecule type" value="Genomic_DNA"/>
</dbReference>
<dbReference type="InterPro" id="IPR048254">
    <property type="entry name" value="CDP_ALCOHOL_P_TRANSF_CS"/>
</dbReference>
<dbReference type="InterPro" id="IPR043130">
    <property type="entry name" value="CDP-OH_PTrfase_TM_dom"/>
</dbReference>
<keyword evidence="8" id="KW-0443">Lipid metabolism</keyword>
<evidence type="ECO:0000256" key="4">
    <source>
        <dbReference type="ARBA" id="ARBA00022516"/>
    </source>
</evidence>
<dbReference type="RefSeq" id="WP_004599966.1">
    <property type="nucleotide sequence ID" value="NZ_HF541865.1"/>
</dbReference>
<evidence type="ECO:0000256" key="11">
    <source>
        <dbReference type="ARBA" id="ARBA00023264"/>
    </source>
</evidence>
<dbReference type="Pfam" id="PF01066">
    <property type="entry name" value="CDP-OH_P_transf"/>
    <property type="match status" value="1"/>
</dbReference>
<dbReference type="InterPro" id="IPR004570">
    <property type="entry name" value="Phosphatidylglycerol_P_synth"/>
</dbReference>
<evidence type="ECO:0000256" key="7">
    <source>
        <dbReference type="ARBA" id="ARBA00022989"/>
    </source>
</evidence>
<comment type="subcellular location">
    <subcellularLocation>
        <location evidence="1">Membrane</location>
        <topology evidence="1">Multi-pass membrane protein</topology>
    </subcellularLocation>
</comment>
<dbReference type="PIRSF" id="PIRSF000847">
    <property type="entry name" value="Phos_ph_gly_syn"/>
    <property type="match status" value="1"/>
</dbReference>
<keyword evidence="4" id="KW-0444">Lipid biosynthesis</keyword>
<keyword evidence="11" id="KW-1208">Phospholipid metabolism</keyword>
<accession>I7IWQ2</accession>
<dbReference type="AlphaFoldDB" id="I7IWQ2"/>
<feature type="transmembrane region" description="Helical" evidence="14">
    <location>
        <begin position="169"/>
        <end position="187"/>
    </location>
</feature>
<dbReference type="UniPathway" id="UPA00085"/>
<dbReference type="GO" id="GO:0016020">
    <property type="term" value="C:membrane"/>
    <property type="evidence" value="ECO:0007669"/>
    <property type="project" value="UniProtKB-SubCell"/>
</dbReference>
<dbReference type="InterPro" id="IPR050324">
    <property type="entry name" value="CDP-alcohol_PTase-I"/>
</dbReference>
<feature type="transmembrane region" description="Helical" evidence="14">
    <location>
        <begin position="91"/>
        <end position="124"/>
    </location>
</feature>
<organism evidence="15 18">
    <name type="scientific">Corynebacterium otitidis ATCC 51513</name>
    <dbReference type="NCBI Taxonomy" id="883169"/>
    <lineage>
        <taxon>Bacteria</taxon>
        <taxon>Bacillati</taxon>
        <taxon>Actinomycetota</taxon>
        <taxon>Actinomycetes</taxon>
        <taxon>Mycobacteriales</taxon>
        <taxon>Corynebacteriaceae</taxon>
        <taxon>Corynebacterium</taxon>
    </lineage>
</organism>
<dbReference type="NCBIfam" id="TIGR00560">
    <property type="entry name" value="pgsA"/>
    <property type="match status" value="1"/>
</dbReference>
<keyword evidence="9 14" id="KW-0472">Membrane</keyword>
<comment type="pathway">
    <text evidence="2">Lipid metabolism; phospholipid metabolism.</text>
</comment>
<dbReference type="Gene3D" id="1.20.120.1760">
    <property type="match status" value="1"/>
</dbReference>
<gene>
    <name evidence="15" type="primary">pgsA</name>
    <name evidence="15" type="ORF">BN46_0405</name>
    <name evidence="16" type="ORF">HMPREF9719_00076</name>
</gene>
<evidence type="ECO:0000256" key="12">
    <source>
        <dbReference type="NCBIfam" id="TIGR00560"/>
    </source>
</evidence>
<dbReference type="GO" id="GO:0046474">
    <property type="term" value="P:glycerophospholipid biosynthetic process"/>
    <property type="evidence" value="ECO:0007669"/>
    <property type="project" value="TreeGrafter"/>
</dbReference>
<reference evidence="15 18" key="1">
    <citation type="journal article" date="2012" name="J. Bacteriol.">
        <title>Draft Genome Sequence of Turicella otitidis ATCC 51513, Isolated from Middle Ear Fluid from a Child with Otitis Media.</title>
        <authorList>
            <person name="Brinkrolf K."/>
            <person name="Schneider J."/>
            <person name="Knecht M."/>
            <person name="Ruckert C."/>
            <person name="Tauch A."/>
        </authorList>
    </citation>
    <scope>NUCLEOTIDE SEQUENCE [LARGE SCALE GENOMIC DNA]</scope>
    <source>
        <strain evidence="15 18">ATCC 51513</strain>
    </source>
</reference>
<reference evidence="16 17" key="2">
    <citation type="submission" date="2012-08" db="EMBL/GenBank/DDBJ databases">
        <title>The Genome Sequence of Turicella otitidis ATCC 51513.</title>
        <authorList>
            <consortium name="The Broad Institute Genome Sequencing Platform"/>
            <person name="Earl A."/>
            <person name="Ward D."/>
            <person name="Feldgarden M."/>
            <person name="Gevers D."/>
            <person name="Huys G."/>
            <person name="Walker B."/>
            <person name="Young S.K."/>
            <person name="Zeng Q."/>
            <person name="Gargeya S."/>
            <person name="Fitzgerald M."/>
            <person name="Haas B."/>
            <person name="Abouelleil A."/>
            <person name="Alvarado L."/>
            <person name="Arachchi H.M."/>
            <person name="Berlin A.M."/>
            <person name="Chapman S.B."/>
            <person name="Goldberg J."/>
            <person name="Griggs A."/>
            <person name="Gujja S."/>
            <person name="Hansen M."/>
            <person name="Howarth C."/>
            <person name="Imamovic A."/>
            <person name="Larimer J."/>
            <person name="McCowen C."/>
            <person name="Montmayeur A."/>
            <person name="Murphy C."/>
            <person name="Neiman D."/>
            <person name="Pearson M."/>
            <person name="Priest M."/>
            <person name="Roberts A."/>
            <person name="Saif S."/>
            <person name="Shea T."/>
            <person name="Sisk P."/>
            <person name="Sykes S."/>
            <person name="Wortman J."/>
            <person name="Nusbaum C."/>
            <person name="Birren B."/>
        </authorList>
    </citation>
    <scope>NUCLEOTIDE SEQUENCE [LARGE SCALE GENOMIC DNA]</scope>
    <source>
        <strain evidence="16 17">ATCC 51513</strain>
    </source>
</reference>